<organism evidence="2 3">
    <name type="scientific">Paenibacillus faecis</name>
    <dbReference type="NCBI Taxonomy" id="862114"/>
    <lineage>
        <taxon>Bacteria</taxon>
        <taxon>Bacillati</taxon>
        <taxon>Bacillota</taxon>
        <taxon>Bacilli</taxon>
        <taxon>Bacillales</taxon>
        <taxon>Paenibacillaceae</taxon>
        <taxon>Paenibacillus</taxon>
    </lineage>
</organism>
<feature type="transmembrane region" description="Helical" evidence="1">
    <location>
        <begin position="88"/>
        <end position="106"/>
    </location>
</feature>
<name>A0A5D0CWX3_9BACL</name>
<sequence length="186" mass="21301">MKLVFYRIAFGMLLVLLDLHAPIDVLPDPLGYLLIFHELKALRRKEKVFRWGCYAAGLLVVISAVTFFRPLYFKADASGLLPNDDPVLDYASGLLQLVLFYSLCLGTRELALLRGRSDLASSLRFRWRLYFGSTAAYLAAVPVARYVDIEPWIQLMTMCSIVAYFLIFMVMRRAGRELEHPFNPRS</sequence>
<evidence type="ECO:0000313" key="2">
    <source>
        <dbReference type="EMBL" id="TYA14190.1"/>
    </source>
</evidence>
<proteinExistence type="predicted"/>
<keyword evidence="3" id="KW-1185">Reference proteome</keyword>
<feature type="transmembrane region" description="Helical" evidence="1">
    <location>
        <begin position="127"/>
        <end position="146"/>
    </location>
</feature>
<evidence type="ECO:0000256" key="1">
    <source>
        <dbReference type="SAM" id="Phobius"/>
    </source>
</evidence>
<protein>
    <recommendedName>
        <fullName evidence="4">DUF2306 domain-containing protein</fullName>
    </recommendedName>
</protein>
<dbReference type="EMBL" id="VSDO01000001">
    <property type="protein sequence ID" value="TYA14190.1"/>
    <property type="molecule type" value="Genomic_DNA"/>
</dbReference>
<dbReference type="AlphaFoldDB" id="A0A5D0CWX3"/>
<dbReference type="RefSeq" id="WP_148449661.1">
    <property type="nucleotide sequence ID" value="NZ_VSDO01000001.1"/>
</dbReference>
<keyword evidence="1" id="KW-0812">Transmembrane</keyword>
<dbReference type="Proteomes" id="UP000325218">
    <property type="component" value="Unassembled WGS sequence"/>
</dbReference>
<feature type="transmembrane region" description="Helical" evidence="1">
    <location>
        <begin position="152"/>
        <end position="171"/>
    </location>
</feature>
<keyword evidence="1" id="KW-1133">Transmembrane helix</keyword>
<feature type="transmembrane region" description="Helical" evidence="1">
    <location>
        <begin position="48"/>
        <end position="68"/>
    </location>
</feature>
<comment type="caution">
    <text evidence="2">The sequence shown here is derived from an EMBL/GenBank/DDBJ whole genome shotgun (WGS) entry which is preliminary data.</text>
</comment>
<accession>A0A5D0CWX3</accession>
<dbReference type="OrthoDB" id="2596219at2"/>
<evidence type="ECO:0008006" key="4">
    <source>
        <dbReference type="Google" id="ProtNLM"/>
    </source>
</evidence>
<evidence type="ECO:0000313" key="3">
    <source>
        <dbReference type="Proteomes" id="UP000325218"/>
    </source>
</evidence>
<keyword evidence="1" id="KW-0472">Membrane</keyword>
<reference evidence="2 3" key="1">
    <citation type="submission" date="2019-08" db="EMBL/GenBank/DDBJ databases">
        <title>Genome sequencing of Paenibacillus faecis DSM 23593(T).</title>
        <authorList>
            <person name="Kook J.-K."/>
            <person name="Park S.-N."/>
            <person name="Lim Y.K."/>
        </authorList>
    </citation>
    <scope>NUCLEOTIDE SEQUENCE [LARGE SCALE GENOMIC DNA]</scope>
    <source>
        <strain evidence="2 3">DSM 23593</strain>
    </source>
</reference>
<gene>
    <name evidence="2" type="ORF">FRY98_00430</name>
</gene>